<reference evidence="1" key="1">
    <citation type="journal article" date="2014" name="Front. Microbiol.">
        <title>High frequency of phylogenetically diverse reductive dehalogenase-homologous genes in deep subseafloor sedimentary metagenomes.</title>
        <authorList>
            <person name="Kawai M."/>
            <person name="Futagami T."/>
            <person name="Toyoda A."/>
            <person name="Takaki Y."/>
            <person name="Nishi S."/>
            <person name="Hori S."/>
            <person name="Arai W."/>
            <person name="Tsubouchi T."/>
            <person name="Morono Y."/>
            <person name="Uchiyama I."/>
            <person name="Ito T."/>
            <person name="Fujiyama A."/>
            <person name="Inagaki F."/>
            <person name="Takami H."/>
        </authorList>
    </citation>
    <scope>NUCLEOTIDE SEQUENCE</scope>
    <source>
        <strain evidence="1">Expedition CK06-06</strain>
    </source>
</reference>
<protein>
    <submittedName>
        <fullName evidence="1">Uncharacterized protein</fullName>
    </submittedName>
</protein>
<proteinExistence type="predicted"/>
<accession>X0Y9C1</accession>
<dbReference type="AlphaFoldDB" id="X0Y9C1"/>
<organism evidence="1">
    <name type="scientific">marine sediment metagenome</name>
    <dbReference type="NCBI Taxonomy" id="412755"/>
    <lineage>
        <taxon>unclassified sequences</taxon>
        <taxon>metagenomes</taxon>
        <taxon>ecological metagenomes</taxon>
    </lineage>
</organism>
<dbReference type="EMBL" id="BARS01054901">
    <property type="protein sequence ID" value="GAG52410.1"/>
    <property type="molecule type" value="Genomic_DNA"/>
</dbReference>
<sequence>DYMYDLGLRGPEYKKITAQLIKRKVSYKSDKEWVAALSSMVDNIRHNPLADDIKKEALAVSQLCPVCKQPSEPITLMRNRKAYYCKSHRAVTPAVVDEELINA</sequence>
<feature type="non-terminal residue" evidence="1">
    <location>
        <position position="1"/>
    </location>
</feature>
<evidence type="ECO:0000313" key="1">
    <source>
        <dbReference type="EMBL" id="GAG52410.1"/>
    </source>
</evidence>
<gene>
    <name evidence="1" type="ORF">S01H1_81176</name>
</gene>
<comment type="caution">
    <text evidence="1">The sequence shown here is derived from an EMBL/GenBank/DDBJ whole genome shotgun (WGS) entry which is preliminary data.</text>
</comment>
<name>X0Y9C1_9ZZZZ</name>